<keyword evidence="3" id="KW-0808">Transferase</keyword>
<dbReference type="PANTHER" id="PTHR43418">
    <property type="entry name" value="MULTIFUNCTIONAL TRYPTOPHAN BIOSYNTHESIS PROTEIN-RELATED"/>
    <property type="match status" value="1"/>
</dbReference>
<dbReference type="SUPFAM" id="SSF52317">
    <property type="entry name" value="Class I glutamine amidotransferase-like"/>
    <property type="match status" value="1"/>
</dbReference>
<evidence type="ECO:0000259" key="2">
    <source>
        <dbReference type="Pfam" id="PF00117"/>
    </source>
</evidence>
<dbReference type="PROSITE" id="PS51273">
    <property type="entry name" value="GATASE_TYPE_1"/>
    <property type="match status" value="1"/>
</dbReference>
<dbReference type="GO" id="GO:0000162">
    <property type="term" value="P:L-tryptophan biosynthetic process"/>
    <property type="evidence" value="ECO:0007669"/>
    <property type="project" value="TreeGrafter"/>
</dbReference>
<dbReference type="PRINTS" id="PR00097">
    <property type="entry name" value="ANTSNTHASEII"/>
</dbReference>
<evidence type="ECO:0000313" key="3">
    <source>
        <dbReference type="EMBL" id="AWI34616.1"/>
    </source>
</evidence>
<dbReference type="InterPro" id="IPR017926">
    <property type="entry name" value="GATASE"/>
</dbReference>
<dbReference type="InterPro" id="IPR029062">
    <property type="entry name" value="Class_I_gatase-like"/>
</dbReference>
<dbReference type="EMBL" id="CP021886">
    <property type="protein sequence ID" value="AWI34616.1"/>
    <property type="molecule type" value="Genomic_DNA"/>
</dbReference>
<gene>
    <name evidence="3" type="ORF">CDV25_07455</name>
</gene>
<evidence type="ECO:0000313" key="4">
    <source>
        <dbReference type="Proteomes" id="UP000244890"/>
    </source>
</evidence>
<organism evidence="3 4">
    <name type="scientific">Helicobacter apodemus</name>
    <dbReference type="NCBI Taxonomy" id="135569"/>
    <lineage>
        <taxon>Bacteria</taxon>
        <taxon>Pseudomonadati</taxon>
        <taxon>Campylobacterota</taxon>
        <taxon>Epsilonproteobacteria</taxon>
        <taxon>Campylobacterales</taxon>
        <taxon>Helicobacteraceae</taxon>
        <taxon>Helicobacter</taxon>
    </lineage>
</organism>
<proteinExistence type="predicted"/>
<dbReference type="PRINTS" id="PR00096">
    <property type="entry name" value="GATASE"/>
</dbReference>
<dbReference type="OrthoDB" id="9786812at2"/>
<feature type="domain" description="Glutamine amidotransferase" evidence="2">
    <location>
        <begin position="6"/>
        <end position="186"/>
    </location>
</feature>
<dbReference type="Pfam" id="PF00117">
    <property type="entry name" value="GATase"/>
    <property type="match status" value="1"/>
</dbReference>
<dbReference type="NCBIfam" id="TIGR00566">
    <property type="entry name" value="trpG_papA"/>
    <property type="match status" value="1"/>
</dbReference>
<dbReference type="GO" id="GO:0004049">
    <property type="term" value="F:anthranilate synthase activity"/>
    <property type="evidence" value="ECO:0007669"/>
    <property type="project" value="TreeGrafter"/>
</dbReference>
<dbReference type="RefSeq" id="WP_108911417.1">
    <property type="nucleotide sequence ID" value="NZ_CP021886.1"/>
</dbReference>
<dbReference type="Gene3D" id="3.40.50.880">
    <property type="match status" value="1"/>
</dbReference>
<dbReference type="AlphaFoldDB" id="A0A2U8FEY6"/>
<sequence>MNAKILLIDNYDSFTYNLYYYFLTLGAKTKVIKNDASVEKTFIESFSHLVISPGFGSPKDSGISLSILRNFPHKKTLGVCLGMQCIAEVYGGEVEQMDTPLHAKSMLCEFIPNKLCQNIAKPFKVALYHSLYVSKLGECQMLGFITKNHHKIPMIIQHKHFPLYGIQFHPESILQSQGKQLLHNFLKI</sequence>
<dbReference type="Proteomes" id="UP000244890">
    <property type="component" value="Chromosome"/>
</dbReference>
<evidence type="ECO:0000256" key="1">
    <source>
        <dbReference type="ARBA" id="ARBA00022962"/>
    </source>
</evidence>
<dbReference type="GO" id="GO:0005829">
    <property type="term" value="C:cytosol"/>
    <property type="evidence" value="ECO:0007669"/>
    <property type="project" value="TreeGrafter"/>
</dbReference>
<dbReference type="CDD" id="cd01743">
    <property type="entry name" value="GATase1_Anthranilate_Synthase"/>
    <property type="match status" value="1"/>
</dbReference>
<dbReference type="PANTHER" id="PTHR43418:SF4">
    <property type="entry name" value="MULTIFUNCTIONAL TRYPTOPHAN BIOSYNTHESIS PROTEIN"/>
    <property type="match status" value="1"/>
</dbReference>
<keyword evidence="1 3" id="KW-0315">Glutamine amidotransferase</keyword>
<dbReference type="GO" id="GO:0016740">
    <property type="term" value="F:transferase activity"/>
    <property type="evidence" value="ECO:0007669"/>
    <property type="project" value="UniProtKB-KW"/>
</dbReference>
<dbReference type="InterPro" id="IPR050472">
    <property type="entry name" value="Anth_synth/Amidotransfase"/>
</dbReference>
<reference evidence="3 4" key="1">
    <citation type="submission" date="2017-06" db="EMBL/GenBank/DDBJ databases">
        <title>Complete genome of Helicobacter apodemus.</title>
        <authorList>
            <person name="Cho S."/>
        </authorList>
    </citation>
    <scope>NUCLEOTIDE SEQUENCE [LARGE SCALE GENOMIC DNA]</scope>
    <source>
        <strain evidence="4">SNUVETPUB-15-01</strain>
    </source>
</reference>
<dbReference type="KEGG" id="had:CDV25_07455"/>
<name>A0A2U8FEY6_9HELI</name>
<dbReference type="InterPro" id="IPR006221">
    <property type="entry name" value="TrpG/PapA_dom"/>
</dbReference>
<protein>
    <submittedName>
        <fullName evidence="3">Glutamine amidotransferase</fullName>
    </submittedName>
</protein>
<accession>A0A2U8FEY6</accession>